<feature type="compositionally biased region" description="Basic and acidic residues" evidence="1">
    <location>
        <begin position="704"/>
        <end position="730"/>
    </location>
</feature>
<feature type="compositionally biased region" description="Basic and acidic residues" evidence="1">
    <location>
        <begin position="608"/>
        <end position="640"/>
    </location>
</feature>
<proteinExistence type="predicted"/>
<accession>A0A553HVV2</accession>
<name>A0A553HVV2_9PEZI</name>
<keyword evidence="3" id="KW-1185">Reference proteome</keyword>
<dbReference type="EMBL" id="VFLP01000039">
    <property type="protein sequence ID" value="TRX92086.1"/>
    <property type="molecule type" value="Genomic_DNA"/>
</dbReference>
<dbReference type="OrthoDB" id="42525at2759"/>
<feature type="region of interest" description="Disordered" evidence="1">
    <location>
        <begin position="665"/>
        <end position="730"/>
    </location>
</feature>
<reference evidence="3" key="1">
    <citation type="submission" date="2019-06" db="EMBL/GenBank/DDBJ databases">
        <title>Draft genome sequence of the griseofulvin-producing fungus Xylaria cubensis strain G536.</title>
        <authorList>
            <person name="Mead M.E."/>
            <person name="Raja H.A."/>
            <person name="Steenwyk J.L."/>
            <person name="Knowles S.L."/>
            <person name="Oberlies N.H."/>
            <person name="Rokas A."/>
        </authorList>
    </citation>
    <scope>NUCLEOTIDE SEQUENCE [LARGE SCALE GENOMIC DNA]</scope>
    <source>
        <strain evidence="3">G536</strain>
    </source>
</reference>
<dbReference type="Proteomes" id="UP000319160">
    <property type="component" value="Unassembled WGS sequence"/>
</dbReference>
<sequence>MAGLDAATASAVAALIVAIIALFVAIAQATQQYLITGQLIRLCDSVVFGPMPGQGRRVWQFSQFRFRVIYSIPQISLQTDLWPSGGAHMKSHAIGEHKLPPLADADNQEQASDLDRLSLPMALHAGETIKKPGWGKIRDWFRHKRERQSGSDSIDGLSDRSASIIPVKKRFKLSIPLPTALRRRRPSINSSSISRSYQSSVIVRNEIRIRQTREIHGDLTILNDKNYSSSSVSSRLTPQHKTSHVGEASWVSFCRAIEIPCRHSVRIDLVEYDADRCPSDLISVPMQVSMRDIVILALMAGMELTSASFHNKSISMQGAVGTLTSSNHAILGPILHFTPRNVETSLPMVFGERMLAVYGKINKFWMPRTWDTCSVAGSFYNFSRRRTVRRLDDRWIRDLEGAESYDLGEYLDPRSASREEKKKTKRTIHKTESKGVGSGPVEDKTRSAQIVTRPRDRYQIPERRMQDGDWIIHRPMSEPARIIRIKEKSNVVPAISGETHVSGVSMDSPKIKDPTGGNEYSQVVHAQDAPIIRQGGDQGRSDDAVQPYKPHNEDDHEPAPAPPGPESHMNYPPPRRRATVEEAPDEEGAAGPTNSSNKTNVGIPPLLERIEDYQEDEKHERPPNERAQLAKERQDARAEKLRQIQEDKIAVDNLVKRGAMGSPYEEAEGMLGHPRKDGPLLLTNYPHFPDKQLPPDSGPTAEEEAAHEREKTREKERRERDQARDDRNRKRNRAVDLTKVDMFWLCQTDAMSGTWATPWEPHLPISSALDGAVTVILEALLGFLDEGTSLCYTGSSYAASYSYKRTADWMFRGNFTCPAYGQNARGGVIATGTYRGVHISSFESMIPALELLHSYHWQVDSDLHDQSDNGEEQNVELMRLDAWLSYVGRVPEIAEGPHNLLRQTPALVHLLIEEFEIDFQNIDLSAREGGLQDIQGLAENVMDFLTDEELTQPEQLYVLVALLRGVKAAQCVLAGSDTTEVMDILLKDVQAHLV</sequence>
<evidence type="ECO:0000313" key="3">
    <source>
        <dbReference type="Proteomes" id="UP000319160"/>
    </source>
</evidence>
<gene>
    <name evidence="2" type="ORF">FHL15_006953</name>
</gene>
<protein>
    <submittedName>
        <fullName evidence="2">Uncharacterized protein</fullName>
    </submittedName>
</protein>
<organism evidence="2 3">
    <name type="scientific">Xylaria flabelliformis</name>
    <dbReference type="NCBI Taxonomy" id="2512241"/>
    <lineage>
        <taxon>Eukaryota</taxon>
        <taxon>Fungi</taxon>
        <taxon>Dikarya</taxon>
        <taxon>Ascomycota</taxon>
        <taxon>Pezizomycotina</taxon>
        <taxon>Sordariomycetes</taxon>
        <taxon>Xylariomycetidae</taxon>
        <taxon>Xylariales</taxon>
        <taxon>Xylariaceae</taxon>
        <taxon>Xylaria</taxon>
    </lineage>
</organism>
<evidence type="ECO:0000313" key="2">
    <source>
        <dbReference type="EMBL" id="TRX92086.1"/>
    </source>
</evidence>
<dbReference type="AlphaFoldDB" id="A0A553HVV2"/>
<feature type="region of interest" description="Disordered" evidence="1">
    <location>
        <begin position="415"/>
        <end position="447"/>
    </location>
</feature>
<feature type="region of interest" description="Disordered" evidence="1">
    <location>
        <begin position="500"/>
        <end position="640"/>
    </location>
</feature>
<comment type="caution">
    <text evidence="2">The sequence shown here is derived from an EMBL/GenBank/DDBJ whole genome shotgun (WGS) entry which is preliminary data.</text>
</comment>
<evidence type="ECO:0000256" key="1">
    <source>
        <dbReference type="SAM" id="MobiDB-lite"/>
    </source>
</evidence>